<dbReference type="InterPro" id="IPR006066">
    <property type="entry name" value="NO2/SO3_Rdtase_FeS/sirohaem_BS"/>
</dbReference>
<evidence type="ECO:0000256" key="1">
    <source>
        <dbReference type="ARBA" id="ARBA00010429"/>
    </source>
</evidence>
<evidence type="ECO:0000256" key="2">
    <source>
        <dbReference type="ARBA" id="ARBA00022485"/>
    </source>
</evidence>
<comment type="similarity">
    <text evidence="1">Belongs to the nitrite and sulfite reductase 4Fe-4S domain family.</text>
</comment>
<dbReference type="Gene3D" id="3.30.70.20">
    <property type="match status" value="1"/>
</dbReference>
<dbReference type="InterPro" id="IPR045169">
    <property type="entry name" value="NO2/SO3_Rdtase_4Fe4S_prot"/>
</dbReference>
<dbReference type="Pfam" id="PF00037">
    <property type="entry name" value="Fer4"/>
    <property type="match status" value="1"/>
</dbReference>
<keyword evidence="5 9" id="KW-0560">Oxidoreductase</keyword>
<dbReference type="SUPFAM" id="SSF54862">
    <property type="entry name" value="4Fe-4S ferredoxins"/>
    <property type="match status" value="1"/>
</dbReference>
<evidence type="ECO:0000256" key="4">
    <source>
        <dbReference type="ARBA" id="ARBA00022723"/>
    </source>
</evidence>
<evidence type="ECO:0000256" key="7">
    <source>
        <dbReference type="ARBA" id="ARBA00023014"/>
    </source>
</evidence>
<evidence type="ECO:0000313" key="10">
    <source>
        <dbReference type="Proteomes" id="UP000001823"/>
    </source>
</evidence>
<dbReference type="GO" id="GO:0046872">
    <property type="term" value="F:metal ion binding"/>
    <property type="evidence" value="ECO:0007669"/>
    <property type="project" value="UniProtKB-KW"/>
</dbReference>
<dbReference type="PANTHER" id="PTHR11493:SF54">
    <property type="entry name" value="ANAEROBIC SULFITE REDUCTASE SUBUNIT C"/>
    <property type="match status" value="1"/>
</dbReference>
<dbReference type="Gene3D" id="3.30.413.10">
    <property type="entry name" value="Sulfite Reductase Hemoprotein, domain 1"/>
    <property type="match status" value="1"/>
</dbReference>
<keyword evidence="6" id="KW-0408">Iron</keyword>
<keyword evidence="3" id="KW-0349">Heme</keyword>
<dbReference type="PRINTS" id="PR00397">
    <property type="entry name" value="SIROHAEM"/>
</dbReference>
<dbReference type="SUPFAM" id="SSF55124">
    <property type="entry name" value="Nitrite/Sulfite reductase N-terminal domain-like"/>
    <property type="match status" value="1"/>
</dbReference>
<dbReference type="PANTHER" id="PTHR11493">
    <property type="entry name" value="SULFITE REDUCTASE [NADPH] SUBUNIT BETA-RELATED"/>
    <property type="match status" value="1"/>
</dbReference>
<feature type="domain" description="4Fe-4S ferredoxin-type" evidence="8">
    <location>
        <begin position="197"/>
        <end position="226"/>
    </location>
</feature>
<dbReference type="InterPro" id="IPR006067">
    <property type="entry name" value="NO2/SO3_Rdtase_4Fe4S_dom"/>
</dbReference>
<dbReference type="Pfam" id="PF03460">
    <property type="entry name" value="NIR_SIR_ferr"/>
    <property type="match status" value="1"/>
</dbReference>
<dbReference type="EMBL" id="CP000246">
    <property type="protein sequence ID" value="ABG83185.1"/>
    <property type="molecule type" value="Genomic_DNA"/>
</dbReference>
<gene>
    <name evidence="9" type="primary">arsC</name>
    <name evidence="9" type="ordered locus">CPF_1691</name>
</gene>
<dbReference type="GO" id="GO:0009337">
    <property type="term" value="C:sulfite reductase complex (NADPH)"/>
    <property type="evidence" value="ECO:0007669"/>
    <property type="project" value="TreeGrafter"/>
</dbReference>
<evidence type="ECO:0000313" key="9">
    <source>
        <dbReference type="EMBL" id="ABG83185.1"/>
    </source>
</evidence>
<dbReference type="InterPro" id="IPR005117">
    <property type="entry name" value="NiRdtase/SiRdtase_haem-b_fer"/>
</dbReference>
<dbReference type="eggNOG" id="COG2221">
    <property type="taxonomic scope" value="Bacteria"/>
</dbReference>
<dbReference type="InterPro" id="IPR036136">
    <property type="entry name" value="Nit/Sulf_reduc_fer-like_dom_sf"/>
</dbReference>
<dbReference type="PROSITE" id="PS00198">
    <property type="entry name" value="4FE4S_FER_1"/>
    <property type="match status" value="1"/>
</dbReference>
<feature type="domain" description="4Fe-4S ferredoxin-type" evidence="8">
    <location>
        <begin position="165"/>
        <end position="195"/>
    </location>
</feature>
<dbReference type="Pfam" id="PF01077">
    <property type="entry name" value="NIR_SIR"/>
    <property type="match status" value="1"/>
</dbReference>
<dbReference type="GeneID" id="93002022"/>
<keyword evidence="4" id="KW-0479">Metal-binding</keyword>
<evidence type="ECO:0000256" key="3">
    <source>
        <dbReference type="ARBA" id="ARBA00022617"/>
    </source>
</evidence>
<dbReference type="GO" id="GO:0000103">
    <property type="term" value="P:sulfate assimilation"/>
    <property type="evidence" value="ECO:0007669"/>
    <property type="project" value="TreeGrafter"/>
</dbReference>
<dbReference type="InterPro" id="IPR017900">
    <property type="entry name" value="4Fe4S_Fe_S_CS"/>
</dbReference>
<dbReference type="AlphaFoldDB" id="A0A0H2YRC0"/>
<keyword evidence="10" id="KW-1185">Reference proteome</keyword>
<evidence type="ECO:0000256" key="5">
    <source>
        <dbReference type="ARBA" id="ARBA00023002"/>
    </source>
</evidence>
<dbReference type="PROSITE" id="PS00365">
    <property type="entry name" value="NIR_SIR"/>
    <property type="match status" value="1"/>
</dbReference>
<sequence length="326" mass="36591">MSLDINTKKLKKNAFRVTKRRGYTASRIRVPGGHLDAKLLLNIQEIADTYGDGTVHITTRQGFEIPGIDMKDIPEVNKKLQPIIEALEINQENPGDGYNAAGTRNVSACIGNNVCPFANYNTTNFAKKIEKAIFPNDLHFKIALTGCPNDCIKARMHDFGIIGMTEPQYERNRCVSCGACVRACKKKATGALSFENFKVVRDGSKCIGCGECVMNCPTNAWTRSKEKYYRLAIMGRTGKKNPRLAEDFILWVDEDSIIKIILNTYKYVTEYIAKDAPGGKEHIGYIIDRTGFMEFKKWALEGVTLSEKALMKNNVYWSGIHYTNGF</sequence>
<dbReference type="Gene3D" id="3.90.480.10">
    <property type="entry name" value="Sulfite Reductase Hemoprotein,Domain 2"/>
    <property type="match status" value="1"/>
</dbReference>
<evidence type="ECO:0000256" key="6">
    <source>
        <dbReference type="ARBA" id="ARBA00023004"/>
    </source>
</evidence>
<keyword evidence="7" id="KW-0411">Iron-sulfur</keyword>
<dbReference type="PaxDb" id="195103-CPF_1691"/>
<dbReference type="SUPFAM" id="SSF56014">
    <property type="entry name" value="Nitrite and sulphite reductase 4Fe-4S domain-like"/>
    <property type="match status" value="1"/>
</dbReference>
<dbReference type="NCBIfam" id="TIGR02912">
    <property type="entry name" value="sulfite_red_C"/>
    <property type="match status" value="1"/>
</dbReference>
<dbReference type="STRING" id="195103.CPF_1691"/>
<dbReference type="InterPro" id="IPR017896">
    <property type="entry name" value="4Fe4S_Fe-S-bd"/>
</dbReference>
<dbReference type="RefSeq" id="WP_003454647.1">
    <property type="nucleotide sequence ID" value="NC_008261.1"/>
</dbReference>
<dbReference type="GO" id="GO:0051539">
    <property type="term" value="F:4 iron, 4 sulfur cluster binding"/>
    <property type="evidence" value="ECO:0007669"/>
    <property type="project" value="UniProtKB-KW"/>
</dbReference>
<dbReference type="GO" id="GO:0020037">
    <property type="term" value="F:heme binding"/>
    <property type="evidence" value="ECO:0007669"/>
    <property type="project" value="InterPro"/>
</dbReference>
<keyword evidence="2" id="KW-0004">4Fe-4S</keyword>
<dbReference type="PROSITE" id="PS51379">
    <property type="entry name" value="4FE4S_FER_2"/>
    <property type="match status" value="2"/>
</dbReference>
<proteinExistence type="inferred from homology"/>
<dbReference type="InterPro" id="IPR045854">
    <property type="entry name" value="NO2/SO3_Rdtase_4Fe4S_sf"/>
</dbReference>
<dbReference type="HOGENOM" id="CLU_072599_1_0_9"/>
<reference evidence="9 10" key="1">
    <citation type="journal article" date="2006" name="Genome Res.">
        <title>Skewed genomic variability in strains of the toxigenic bacterial pathogen, Clostridium perfringens.</title>
        <authorList>
            <person name="Myers G.S."/>
            <person name="Rasko D.A."/>
            <person name="Cheung J.K."/>
            <person name="Ravel J."/>
            <person name="Seshadri R."/>
            <person name="Deboy R.T."/>
            <person name="Ren Q."/>
            <person name="Varga J."/>
            <person name="Awad M.M."/>
            <person name="Brinkac L.M."/>
            <person name="Daugherty S.C."/>
            <person name="Haft D.H."/>
            <person name="Dodson R.J."/>
            <person name="Madupu R."/>
            <person name="Nelson W.C."/>
            <person name="Rosovitz M.J."/>
            <person name="Sullivan S.A."/>
            <person name="Khouri H."/>
            <person name="Dimitrov G.I."/>
            <person name="Watkins K.L."/>
            <person name="Mulligan S."/>
            <person name="Benton J."/>
            <person name="Radune D."/>
            <person name="Fisher D.J."/>
            <person name="Atkins H.S."/>
            <person name="Hiscox T."/>
            <person name="Jost B.H."/>
            <person name="Billington S.J."/>
            <person name="Songer J.G."/>
            <person name="McClane B.A."/>
            <person name="Titball R.W."/>
            <person name="Rood J.I."/>
            <person name="Melville S.B."/>
            <person name="Paulsen I.T."/>
        </authorList>
    </citation>
    <scope>NUCLEOTIDE SEQUENCE [LARGE SCALE GENOMIC DNA]</scope>
    <source>
        <strain evidence="10">ATCC 13124 / DSM 756 / JCM 1290 / NCIMB 6125 / NCTC 8237 / S 107 / Type A</strain>
    </source>
</reference>
<name>A0A0H2YRC0_CLOP1</name>
<protein>
    <submittedName>
        <fullName evidence="9">Anaerobic sulfite reductase, subunit C</fullName>
        <ecNumber evidence="9">1.8.-.-</ecNumber>
    </submittedName>
</protein>
<dbReference type="KEGG" id="cpf:CPF_1691"/>
<dbReference type="Proteomes" id="UP000001823">
    <property type="component" value="Chromosome"/>
</dbReference>
<organism evidence="9 10">
    <name type="scientific">Clostridium perfringens (strain ATCC 13124 / DSM 756 / JCM 1290 / NCIMB 6125 / NCTC 8237 / Type A)</name>
    <dbReference type="NCBI Taxonomy" id="195103"/>
    <lineage>
        <taxon>Bacteria</taxon>
        <taxon>Bacillati</taxon>
        <taxon>Bacillota</taxon>
        <taxon>Clostridia</taxon>
        <taxon>Eubacteriales</taxon>
        <taxon>Clostridiaceae</taxon>
        <taxon>Clostridium</taxon>
    </lineage>
</organism>
<accession>A0A0H2YRC0</accession>
<dbReference type="GO" id="GO:0016002">
    <property type="term" value="F:sulfite reductase activity"/>
    <property type="evidence" value="ECO:0007669"/>
    <property type="project" value="TreeGrafter"/>
</dbReference>
<dbReference type="InterPro" id="IPR014261">
    <property type="entry name" value="Sulphite_reductase_C"/>
</dbReference>
<dbReference type="EC" id="1.8.-.-" evidence="9"/>
<evidence type="ECO:0000259" key="8">
    <source>
        <dbReference type="PROSITE" id="PS51379"/>
    </source>
</evidence>
<dbReference type="GO" id="GO:0050311">
    <property type="term" value="F:sulfite reductase (ferredoxin) activity"/>
    <property type="evidence" value="ECO:0007669"/>
    <property type="project" value="TreeGrafter"/>
</dbReference>